<dbReference type="GO" id="GO:0016760">
    <property type="term" value="F:cellulose synthase (UDP-forming) activity"/>
    <property type="evidence" value="ECO:0007669"/>
    <property type="project" value="InterPro"/>
</dbReference>
<evidence type="ECO:0000256" key="11">
    <source>
        <dbReference type="SAM" id="Phobius"/>
    </source>
</evidence>
<evidence type="ECO:0000256" key="2">
    <source>
        <dbReference type="ARBA" id="ARBA00022676"/>
    </source>
</evidence>
<dbReference type="SUPFAM" id="SSF53448">
    <property type="entry name" value="Nucleotide-diphospho-sugar transferases"/>
    <property type="match status" value="1"/>
</dbReference>
<feature type="binding site" evidence="9">
    <location>
        <position position="115"/>
    </location>
    <ligand>
        <name>UDP-alpha-D-glucose</name>
        <dbReference type="ChEBI" id="CHEBI:58885"/>
    </ligand>
</feature>
<comment type="subcellular location">
    <subcellularLocation>
        <location evidence="1">Endomembrane system</location>
        <topology evidence="1">Multi-pass membrane protein</topology>
    </subcellularLocation>
</comment>
<keyword evidence="7" id="KW-0961">Cell wall biogenesis/degradation</keyword>
<evidence type="ECO:0000256" key="8">
    <source>
        <dbReference type="PIRSR" id="PIRSR605150-1"/>
    </source>
</evidence>
<dbReference type="PANTHER" id="PTHR13301">
    <property type="entry name" value="X-BOX TRANSCRIPTION FACTOR-RELATED"/>
    <property type="match status" value="1"/>
</dbReference>
<feature type="active site" evidence="8">
    <location>
        <position position="144"/>
    </location>
</feature>
<keyword evidence="5 11" id="KW-1133">Transmembrane helix</keyword>
<dbReference type="InterPro" id="IPR029044">
    <property type="entry name" value="Nucleotide-diphossugar_trans"/>
</dbReference>
<comment type="caution">
    <text evidence="12">The sequence shown here is derived from an EMBL/GenBank/DDBJ whole genome shotgun (WGS) entry which is preliminary data.</text>
</comment>
<sequence>MAGATNKLPLQERVPLARTAWRLADLAVLSLLLDLLARRAATLLAAGGGAAPACTWCWLAALACEAWFAVVWLLNLNAKWNPVRFDTHPERLLAQRVDELPAVDMFVTTADPKLEPPAVTADTVLSLLALDYPAGKLACYVSDDGCSPLTLFALREAAEFAELWVPFCRKHRVGVRAPFVYFSSSGGPGRGGGGAAGDDEFQRDWAAMKSEYEKLASRIENADEESLVRCGGGEFAEFVGADRRDHPTIIKVLRGNDGREGDDDDGTGVPSLVYISREKSPRHHHHFKAGAMNVLTRVSAVLTNAPVMLNVDCDMFANNPQAALHAMCLLLGFDDEVHSGFAQAPQKFHGALKDDPFGNQMEVIFQKIGFGIAGLQGMFYGGTGCFHRRKVIYGVPPEPTSDVRQPRMRGSPSYKELQKMFGSSKELIESARSIMSVEMFAAAPAVDLASRIDAAKEVSSCDYEAGTSWGQEVGWVYGSMTEDILTGQRIHAAGWRSALLNPDPPAFLGGAPTGGPASLTQYKRWATGLLEIIFSRNNPVLQCISKRLELRQCLGYLVIDVWPLRAPFELCYALLGPYCLLANQSFLPKASEPGFLIPLALFLTYNAYNLAEYMDCRLSARAWWNNHRMQRIVSSSAWLLAFLTVVLKTLGLSETVFDVTRKEQGQGAAPDGGADPGRFTFDSSPVFVPPTALTILAVVALAVGAWRAVAGAAAAGAGGPGAGEFVCCGWLVLCFWPFVRGLAGKGSYGIPWSVRIKAGLLVAAFVHFCCTRN</sequence>
<feature type="binding site" evidence="10">
    <location>
        <position position="288"/>
    </location>
    <ligand>
        <name>Mn(2+)</name>
        <dbReference type="ChEBI" id="CHEBI:29035"/>
    </ligand>
</feature>
<dbReference type="InterPro" id="IPR005150">
    <property type="entry name" value="Cellulose_synth"/>
</dbReference>
<feature type="transmembrane region" description="Helical" evidence="11">
    <location>
        <begin position="721"/>
        <end position="738"/>
    </location>
</feature>
<organism evidence="12 13">
    <name type="scientific">Panicum virgatum</name>
    <name type="common">Blackwell switchgrass</name>
    <dbReference type="NCBI Taxonomy" id="38727"/>
    <lineage>
        <taxon>Eukaryota</taxon>
        <taxon>Viridiplantae</taxon>
        <taxon>Streptophyta</taxon>
        <taxon>Embryophyta</taxon>
        <taxon>Tracheophyta</taxon>
        <taxon>Spermatophyta</taxon>
        <taxon>Magnoliopsida</taxon>
        <taxon>Liliopsida</taxon>
        <taxon>Poales</taxon>
        <taxon>Poaceae</taxon>
        <taxon>PACMAD clade</taxon>
        <taxon>Panicoideae</taxon>
        <taxon>Panicodae</taxon>
        <taxon>Paniceae</taxon>
        <taxon>Panicinae</taxon>
        <taxon>Panicum</taxon>
        <taxon>Panicum sect. Hiantes</taxon>
    </lineage>
</organism>
<feature type="active site" evidence="8">
    <location>
        <position position="483"/>
    </location>
</feature>
<dbReference type="GO" id="GO:0071555">
    <property type="term" value="P:cell wall organization"/>
    <property type="evidence" value="ECO:0007669"/>
    <property type="project" value="UniProtKB-KW"/>
</dbReference>
<keyword evidence="4 11" id="KW-0812">Transmembrane</keyword>
<keyword evidence="2" id="KW-0328">Glycosyltransferase</keyword>
<accession>A0A8T0QHU4</accession>
<evidence type="ECO:0008006" key="14">
    <source>
        <dbReference type="Google" id="ProtNLM"/>
    </source>
</evidence>
<evidence type="ECO:0000256" key="9">
    <source>
        <dbReference type="PIRSR" id="PIRSR605150-2"/>
    </source>
</evidence>
<evidence type="ECO:0000256" key="4">
    <source>
        <dbReference type="ARBA" id="ARBA00022692"/>
    </source>
</evidence>
<feature type="binding site" evidence="10">
    <location>
        <position position="312"/>
    </location>
    <ligand>
        <name>Mn(2+)</name>
        <dbReference type="ChEBI" id="CHEBI:29035"/>
    </ligand>
</feature>
<keyword evidence="3" id="KW-0808">Transferase</keyword>
<feature type="transmembrane region" description="Helical" evidence="11">
    <location>
        <begin position="687"/>
        <end position="709"/>
    </location>
</feature>
<gene>
    <name evidence="12" type="ORF">PVAP13_7KG312500</name>
</gene>
<dbReference type="EMBL" id="CM029049">
    <property type="protein sequence ID" value="KAG2572122.1"/>
    <property type="molecule type" value="Genomic_DNA"/>
</dbReference>
<name>A0A8T0QHU4_PANVG</name>
<reference evidence="12 13" key="1">
    <citation type="submission" date="2020-05" db="EMBL/GenBank/DDBJ databases">
        <title>WGS assembly of Panicum virgatum.</title>
        <authorList>
            <person name="Lovell J.T."/>
            <person name="Jenkins J."/>
            <person name="Shu S."/>
            <person name="Juenger T.E."/>
            <person name="Schmutz J."/>
        </authorList>
    </citation>
    <scope>NUCLEOTIDE SEQUENCE [LARGE SCALE GENOMIC DNA]</scope>
    <source>
        <strain evidence="13">cv. AP13</strain>
    </source>
</reference>
<evidence type="ECO:0000256" key="1">
    <source>
        <dbReference type="ARBA" id="ARBA00004127"/>
    </source>
</evidence>
<evidence type="ECO:0000256" key="3">
    <source>
        <dbReference type="ARBA" id="ARBA00022679"/>
    </source>
</evidence>
<dbReference type="GO" id="GO:0071669">
    <property type="term" value="P:plant-type cell wall organization or biogenesis"/>
    <property type="evidence" value="ECO:0007669"/>
    <property type="project" value="UniProtKB-ARBA"/>
</dbReference>
<dbReference type="AlphaFoldDB" id="A0A8T0QHU4"/>
<evidence type="ECO:0000313" key="12">
    <source>
        <dbReference type="EMBL" id="KAG2572122.1"/>
    </source>
</evidence>
<evidence type="ECO:0000313" key="13">
    <source>
        <dbReference type="Proteomes" id="UP000823388"/>
    </source>
</evidence>
<feature type="binding site" evidence="9">
    <location>
        <position position="144"/>
    </location>
    <ligand>
        <name>UDP-alpha-D-glucose</name>
        <dbReference type="ChEBI" id="CHEBI:58885"/>
    </ligand>
</feature>
<evidence type="ECO:0000256" key="5">
    <source>
        <dbReference type="ARBA" id="ARBA00022989"/>
    </source>
</evidence>
<dbReference type="Proteomes" id="UP000823388">
    <property type="component" value="Chromosome 7K"/>
</dbReference>
<dbReference type="GO" id="GO:0030244">
    <property type="term" value="P:cellulose biosynthetic process"/>
    <property type="evidence" value="ECO:0007669"/>
    <property type="project" value="InterPro"/>
</dbReference>
<keyword evidence="6 11" id="KW-0472">Membrane</keyword>
<dbReference type="GO" id="GO:0016020">
    <property type="term" value="C:membrane"/>
    <property type="evidence" value="ECO:0007669"/>
    <property type="project" value="InterPro"/>
</dbReference>
<keyword evidence="13" id="KW-1185">Reference proteome</keyword>
<dbReference type="GO" id="GO:0012505">
    <property type="term" value="C:endomembrane system"/>
    <property type="evidence" value="ECO:0007669"/>
    <property type="project" value="UniProtKB-SubCell"/>
</dbReference>
<dbReference type="Gene3D" id="3.90.550.10">
    <property type="entry name" value="Spore Coat Polysaccharide Biosynthesis Protein SpsA, Chain A"/>
    <property type="match status" value="2"/>
</dbReference>
<feature type="transmembrane region" description="Helical" evidence="11">
    <location>
        <begin position="750"/>
        <end position="770"/>
    </location>
</feature>
<feature type="transmembrane region" description="Helical" evidence="11">
    <location>
        <begin position="632"/>
        <end position="651"/>
    </location>
</feature>
<proteinExistence type="predicted"/>
<feature type="transmembrane region" description="Helical" evidence="11">
    <location>
        <begin position="593"/>
        <end position="611"/>
    </location>
</feature>
<dbReference type="Pfam" id="PF03552">
    <property type="entry name" value="Cellulose_synt"/>
    <property type="match status" value="2"/>
</dbReference>
<protein>
    <recommendedName>
        <fullName evidence="14">Cellulose synthase-like protein H1</fullName>
    </recommendedName>
</protein>
<dbReference type="OrthoDB" id="72851at2759"/>
<evidence type="ECO:0000256" key="6">
    <source>
        <dbReference type="ARBA" id="ARBA00023136"/>
    </source>
</evidence>
<evidence type="ECO:0000256" key="7">
    <source>
        <dbReference type="ARBA" id="ARBA00023316"/>
    </source>
</evidence>
<evidence type="ECO:0000256" key="10">
    <source>
        <dbReference type="PIRSR" id="PIRSR605150-3"/>
    </source>
</evidence>